<reference evidence="11 12" key="1">
    <citation type="journal article" date="2021" name="Nat. Commun.">
        <title>Genetic determinants of endophytism in the Arabidopsis root mycobiome.</title>
        <authorList>
            <person name="Mesny F."/>
            <person name="Miyauchi S."/>
            <person name="Thiergart T."/>
            <person name="Pickel B."/>
            <person name="Atanasova L."/>
            <person name="Karlsson M."/>
            <person name="Huettel B."/>
            <person name="Barry K.W."/>
            <person name="Haridas S."/>
            <person name="Chen C."/>
            <person name="Bauer D."/>
            <person name="Andreopoulos W."/>
            <person name="Pangilinan J."/>
            <person name="LaButti K."/>
            <person name="Riley R."/>
            <person name="Lipzen A."/>
            <person name="Clum A."/>
            <person name="Drula E."/>
            <person name="Henrissat B."/>
            <person name="Kohler A."/>
            <person name="Grigoriev I.V."/>
            <person name="Martin F.M."/>
            <person name="Hacquard S."/>
        </authorList>
    </citation>
    <scope>NUCLEOTIDE SEQUENCE [LARGE SCALE GENOMIC DNA]</scope>
    <source>
        <strain evidence="11 12">MPI-CAGE-CH-0241</strain>
    </source>
</reference>
<dbReference type="GO" id="GO:0006104">
    <property type="term" value="P:succinyl-CoA metabolic process"/>
    <property type="evidence" value="ECO:0007669"/>
    <property type="project" value="TreeGrafter"/>
</dbReference>
<dbReference type="FunFam" id="3.40.50.261:FF:000001">
    <property type="entry name" value="Succinate--CoA ligase [ADP-forming] subunit beta"/>
    <property type="match status" value="1"/>
</dbReference>
<dbReference type="PIRSF" id="PIRSF001554">
    <property type="entry name" value="SucCS_beta"/>
    <property type="match status" value="1"/>
</dbReference>
<dbReference type="GO" id="GO:0006099">
    <property type="term" value="P:tricarboxylic acid cycle"/>
    <property type="evidence" value="ECO:0007669"/>
    <property type="project" value="UniProtKB-KW"/>
</dbReference>
<evidence type="ECO:0000256" key="9">
    <source>
        <dbReference type="PROSITE-ProRule" id="PRU00409"/>
    </source>
</evidence>
<dbReference type="Proteomes" id="UP000777438">
    <property type="component" value="Unassembled WGS sequence"/>
</dbReference>
<protein>
    <submittedName>
        <fullName evidence="11">Beta subunit of succinyl-CoA synthetase</fullName>
    </submittedName>
</protein>
<dbReference type="InterPro" id="IPR016102">
    <property type="entry name" value="Succinyl-CoA_synth-like"/>
</dbReference>
<dbReference type="Gene3D" id="3.40.50.261">
    <property type="entry name" value="Succinyl-CoA synthetase domains"/>
    <property type="match status" value="1"/>
</dbReference>
<feature type="domain" description="ATP-grasp" evidence="10">
    <location>
        <begin position="33"/>
        <end position="70"/>
    </location>
</feature>
<evidence type="ECO:0000256" key="6">
    <source>
        <dbReference type="ARBA" id="ARBA00022840"/>
    </source>
</evidence>
<dbReference type="EMBL" id="JAGPYM010000043">
    <property type="protein sequence ID" value="KAH6873954.1"/>
    <property type="molecule type" value="Genomic_DNA"/>
</dbReference>
<evidence type="ECO:0000256" key="2">
    <source>
        <dbReference type="ARBA" id="ARBA00022532"/>
    </source>
</evidence>
<gene>
    <name evidence="11" type="ORF">B0T10DRAFT_499539</name>
</gene>
<accession>A0A9P8VS33</accession>
<dbReference type="InterPro" id="IPR011761">
    <property type="entry name" value="ATP-grasp"/>
</dbReference>
<dbReference type="PROSITE" id="PS50975">
    <property type="entry name" value="ATP_GRASP"/>
    <property type="match status" value="1"/>
</dbReference>
<dbReference type="InterPro" id="IPR013815">
    <property type="entry name" value="ATP_grasp_subdomain_1"/>
</dbReference>
<dbReference type="GO" id="GO:0046872">
    <property type="term" value="F:metal ion binding"/>
    <property type="evidence" value="ECO:0007669"/>
    <property type="project" value="UniProtKB-KW"/>
</dbReference>
<dbReference type="InterPro" id="IPR017866">
    <property type="entry name" value="Succ-CoA_synthase_bsu_CS"/>
</dbReference>
<organism evidence="11 12">
    <name type="scientific">Thelonectria olida</name>
    <dbReference type="NCBI Taxonomy" id="1576542"/>
    <lineage>
        <taxon>Eukaryota</taxon>
        <taxon>Fungi</taxon>
        <taxon>Dikarya</taxon>
        <taxon>Ascomycota</taxon>
        <taxon>Pezizomycotina</taxon>
        <taxon>Sordariomycetes</taxon>
        <taxon>Hypocreomycetidae</taxon>
        <taxon>Hypocreales</taxon>
        <taxon>Nectriaceae</taxon>
        <taxon>Thelonectria</taxon>
    </lineage>
</organism>
<dbReference type="GO" id="GO:0005739">
    <property type="term" value="C:mitochondrion"/>
    <property type="evidence" value="ECO:0007669"/>
    <property type="project" value="TreeGrafter"/>
</dbReference>
<dbReference type="Pfam" id="PF08442">
    <property type="entry name" value="ATP-grasp_2"/>
    <property type="match status" value="1"/>
</dbReference>
<dbReference type="Gene3D" id="3.30.470.20">
    <property type="entry name" value="ATP-grasp fold, B domain"/>
    <property type="match status" value="1"/>
</dbReference>
<dbReference type="Pfam" id="PF00549">
    <property type="entry name" value="Ligase_CoA"/>
    <property type="match status" value="1"/>
</dbReference>
<evidence type="ECO:0000256" key="5">
    <source>
        <dbReference type="ARBA" id="ARBA00022741"/>
    </source>
</evidence>
<dbReference type="GO" id="GO:0005524">
    <property type="term" value="F:ATP binding"/>
    <property type="evidence" value="ECO:0007669"/>
    <property type="project" value="UniProtKB-UniRule"/>
</dbReference>
<keyword evidence="6 9" id="KW-0067">ATP-binding</keyword>
<dbReference type="GO" id="GO:0004775">
    <property type="term" value="F:succinate-CoA ligase (ADP-forming) activity"/>
    <property type="evidence" value="ECO:0007669"/>
    <property type="project" value="TreeGrafter"/>
</dbReference>
<keyword evidence="7" id="KW-0460">Magnesium</keyword>
<dbReference type="OrthoDB" id="1664372at2759"/>
<evidence type="ECO:0000313" key="12">
    <source>
        <dbReference type="Proteomes" id="UP000777438"/>
    </source>
</evidence>
<evidence type="ECO:0000256" key="4">
    <source>
        <dbReference type="ARBA" id="ARBA00022723"/>
    </source>
</evidence>
<evidence type="ECO:0000256" key="3">
    <source>
        <dbReference type="ARBA" id="ARBA00022598"/>
    </source>
</evidence>
<keyword evidence="2" id="KW-0816">Tricarboxylic acid cycle</keyword>
<evidence type="ECO:0000259" key="10">
    <source>
        <dbReference type="PROSITE" id="PS50975"/>
    </source>
</evidence>
<keyword evidence="12" id="KW-1185">Reference proteome</keyword>
<dbReference type="AlphaFoldDB" id="A0A9P8VS33"/>
<dbReference type="Gene3D" id="3.30.1490.20">
    <property type="entry name" value="ATP-grasp fold, A domain"/>
    <property type="match status" value="1"/>
</dbReference>
<keyword evidence="8" id="KW-0809">Transit peptide</keyword>
<dbReference type="InterPro" id="IPR013650">
    <property type="entry name" value="ATP-grasp_succ-CoA_synth-type"/>
</dbReference>
<comment type="pathway">
    <text evidence="1">Carbohydrate metabolism; tricarboxylic acid cycle; succinate from succinyl-CoA (ligase route): step 1/1.</text>
</comment>
<dbReference type="GO" id="GO:0042709">
    <property type="term" value="C:succinate-CoA ligase complex"/>
    <property type="evidence" value="ECO:0007669"/>
    <property type="project" value="TreeGrafter"/>
</dbReference>
<evidence type="ECO:0000256" key="7">
    <source>
        <dbReference type="ARBA" id="ARBA00022842"/>
    </source>
</evidence>
<evidence type="ECO:0000313" key="11">
    <source>
        <dbReference type="EMBL" id="KAH6873954.1"/>
    </source>
</evidence>
<keyword evidence="5 9" id="KW-0547">Nucleotide-binding</keyword>
<keyword evidence="4" id="KW-0479">Metal-binding</keyword>
<dbReference type="PANTHER" id="PTHR11815">
    <property type="entry name" value="SUCCINYL-COA SYNTHETASE BETA CHAIN"/>
    <property type="match status" value="1"/>
</dbReference>
<name>A0A9P8VS33_9HYPO</name>
<proteinExistence type="predicted"/>
<evidence type="ECO:0000256" key="8">
    <source>
        <dbReference type="ARBA" id="ARBA00022946"/>
    </source>
</evidence>
<dbReference type="SUPFAM" id="SSF52210">
    <property type="entry name" value="Succinyl-CoA synthetase domains"/>
    <property type="match status" value="1"/>
</dbReference>
<comment type="caution">
    <text evidence="11">The sequence shown here is derived from an EMBL/GenBank/DDBJ whole genome shotgun (WGS) entry which is preliminary data.</text>
</comment>
<keyword evidence="3" id="KW-0436">Ligase</keyword>
<dbReference type="PANTHER" id="PTHR11815:SF1">
    <property type="entry name" value="SUCCINATE--COA LIGASE [ADP-FORMING] SUBUNIT BETA, MITOCHONDRIAL"/>
    <property type="match status" value="1"/>
</dbReference>
<sequence length="417" mass="46067">MTSRPGTILRLWKRSKTSPTSRRSLHLHTFQSQALLKEVGIPVPRDITARSVDEVREAMRWLGGPCFIKPQFIQTIHGRRQLSSGIPAEIDFAKNPEDGATIAARMLGYELLPGYPGEREHMIKHVDVLESIPYDRNWKLCMTIDRENYCPTIILIEDGSIVRSQTMEHCILPYSFPFGFTEGITPALTKRIADRMSLPDAEATNLKQVLQGLYQIFVNEEATSLDIDDLVRRSADGQLMCMNSRFTFDDAAQSRQPDIFALRDFEQEVSEEVEAEQHGLVYVRMDGNIGNVVNGAGLAMATNDAISHYGGKSANFLDAGGKATTDTMLRAFDIILRDERVTAILVNIYGGLTRCDMIAESIIAAASELGPLVVPVVVRLQGTNSEEGLAMLEQANLGLYVEAGFGEAAKKAVEVAT</sequence>
<evidence type="ECO:0000256" key="1">
    <source>
        <dbReference type="ARBA" id="ARBA00005064"/>
    </source>
</evidence>
<dbReference type="SUPFAM" id="SSF56059">
    <property type="entry name" value="Glutathione synthetase ATP-binding domain-like"/>
    <property type="match status" value="1"/>
</dbReference>
<dbReference type="InterPro" id="IPR005809">
    <property type="entry name" value="Succ_CoA_ligase-like_bsu"/>
</dbReference>
<dbReference type="PROSITE" id="PS01217">
    <property type="entry name" value="SUCCINYL_COA_LIG_3"/>
    <property type="match status" value="1"/>
</dbReference>
<dbReference type="InterPro" id="IPR005811">
    <property type="entry name" value="SUCC_ACL_C"/>
</dbReference>